<dbReference type="InterPro" id="IPR003594">
    <property type="entry name" value="HATPase_dom"/>
</dbReference>
<dbReference type="EMBL" id="AQGV01000015">
    <property type="protein sequence ID" value="MBE0370110.1"/>
    <property type="molecule type" value="Genomic_DNA"/>
</dbReference>
<evidence type="ECO:0000256" key="1">
    <source>
        <dbReference type="ARBA" id="ARBA00000085"/>
    </source>
</evidence>
<evidence type="ECO:0000256" key="6">
    <source>
        <dbReference type="ARBA" id="ARBA00023012"/>
    </source>
</evidence>
<keyword evidence="6" id="KW-0902">Two-component regulatory system</keyword>
<dbReference type="InterPro" id="IPR019734">
    <property type="entry name" value="TPR_rpt"/>
</dbReference>
<gene>
    <name evidence="10" type="ORF">PAUR_b0066</name>
</gene>
<feature type="transmembrane region" description="Helical" evidence="8">
    <location>
        <begin position="451"/>
        <end position="470"/>
    </location>
</feature>
<dbReference type="InterPro" id="IPR050351">
    <property type="entry name" value="BphY/WalK/GraS-like"/>
</dbReference>
<dbReference type="Proteomes" id="UP000615755">
    <property type="component" value="Unassembled WGS sequence"/>
</dbReference>
<feature type="domain" description="Histidine kinase" evidence="9">
    <location>
        <begin position="499"/>
        <end position="714"/>
    </location>
</feature>
<dbReference type="InterPro" id="IPR011990">
    <property type="entry name" value="TPR-like_helical_dom_sf"/>
</dbReference>
<dbReference type="SUPFAM" id="SSF55874">
    <property type="entry name" value="ATPase domain of HSP90 chaperone/DNA topoisomerase II/histidine kinase"/>
    <property type="match status" value="1"/>
</dbReference>
<evidence type="ECO:0000256" key="5">
    <source>
        <dbReference type="ARBA" id="ARBA00022777"/>
    </source>
</evidence>
<dbReference type="InterPro" id="IPR003661">
    <property type="entry name" value="HisK_dim/P_dom"/>
</dbReference>
<evidence type="ECO:0000256" key="4">
    <source>
        <dbReference type="ARBA" id="ARBA00022679"/>
    </source>
</evidence>
<reference evidence="10 11" key="1">
    <citation type="submission" date="2015-03" db="EMBL/GenBank/DDBJ databases">
        <title>Genome sequence of Pseudoalteromonas aurantia.</title>
        <authorList>
            <person name="Xie B.-B."/>
            <person name="Rong J.-C."/>
            <person name="Qin Q.-L."/>
            <person name="Zhang Y.-Z."/>
        </authorList>
    </citation>
    <scope>NUCLEOTIDE SEQUENCE [LARGE SCALE GENOMIC DNA]</scope>
    <source>
        <strain evidence="10 11">208</strain>
    </source>
</reference>
<dbReference type="PANTHER" id="PTHR45453:SF1">
    <property type="entry name" value="PHOSPHATE REGULON SENSOR PROTEIN PHOR"/>
    <property type="match status" value="1"/>
</dbReference>
<dbReference type="PRINTS" id="PR00344">
    <property type="entry name" value="BCTRLSENSOR"/>
</dbReference>
<dbReference type="InterPro" id="IPR036097">
    <property type="entry name" value="HisK_dim/P_sf"/>
</dbReference>
<dbReference type="Gene3D" id="1.25.40.10">
    <property type="entry name" value="Tetratricopeptide repeat domain"/>
    <property type="match status" value="2"/>
</dbReference>
<dbReference type="Pfam" id="PF13424">
    <property type="entry name" value="TPR_12"/>
    <property type="match status" value="1"/>
</dbReference>
<dbReference type="InterPro" id="IPR004358">
    <property type="entry name" value="Sig_transdc_His_kin-like_C"/>
</dbReference>
<dbReference type="Pfam" id="PF13181">
    <property type="entry name" value="TPR_8"/>
    <property type="match status" value="1"/>
</dbReference>
<dbReference type="SUPFAM" id="SSF48452">
    <property type="entry name" value="TPR-like"/>
    <property type="match status" value="2"/>
</dbReference>
<keyword evidence="8" id="KW-0812">Transmembrane</keyword>
<evidence type="ECO:0000256" key="2">
    <source>
        <dbReference type="ARBA" id="ARBA00012438"/>
    </source>
</evidence>
<dbReference type="InterPro" id="IPR005467">
    <property type="entry name" value="His_kinase_dom"/>
</dbReference>
<keyword evidence="8" id="KW-0472">Membrane</keyword>
<keyword evidence="7" id="KW-0802">TPR repeat</keyword>
<evidence type="ECO:0000313" key="10">
    <source>
        <dbReference type="EMBL" id="MBE0370110.1"/>
    </source>
</evidence>
<dbReference type="SMART" id="SM00387">
    <property type="entry name" value="HATPase_c"/>
    <property type="match status" value="1"/>
</dbReference>
<keyword evidence="3" id="KW-0597">Phosphoprotein</keyword>
<dbReference type="Gene3D" id="3.30.565.10">
    <property type="entry name" value="Histidine kinase-like ATPase, C-terminal domain"/>
    <property type="match status" value="1"/>
</dbReference>
<evidence type="ECO:0000256" key="8">
    <source>
        <dbReference type="SAM" id="Phobius"/>
    </source>
</evidence>
<dbReference type="Gene3D" id="1.10.287.130">
    <property type="match status" value="1"/>
</dbReference>
<dbReference type="SMART" id="SM00388">
    <property type="entry name" value="HisKA"/>
    <property type="match status" value="1"/>
</dbReference>
<dbReference type="CDD" id="cd00082">
    <property type="entry name" value="HisKA"/>
    <property type="match status" value="1"/>
</dbReference>
<dbReference type="Pfam" id="PF02518">
    <property type="entry name" value="HATPase_c"/>
    <property type="match status" value="1"/>
</dbReference>
<feature type="repeat" description="TPR" evidence="7">
    <location>
        <begin position="211"/>
        <end position="244"/>
    </location>
</feature>
<evidence type="ECO:0000313" key="11">
    <source>
        <dbReference type="Proteomes" id="UP000615755"/>
    </source>
</evidence>
<keyword evidence="4" id="KW-0808">Transferase</keyword>
<protein>
    <recommendedName>
        <fullName evidence="2">histidine kinase</fullName>
        <ecNumber evidence="2">2.7.13.3</ecNumber>
    </recommendedName>
</protein>
<dbReference type="PROSITE" id="PS50005">
    <property type="entry name" value="TPR"/>
    <property type="match status" value="1"/>
</dbReference>
<sequence>MFWVNASLAIEQSALSTQLLHAHTLHNHLDRIEFLNSINTHISESKNLELKVDFTILLAKSLDNTGQGNQALHILEQMLLQSQENTLQHAKTRLALGKILYNNHHYAASETHFNNALTTVKKSADFALHTKAINDIANLYHNTGRYYEGINLINRHLSNFEAQLTPDLLPELYHSIARLLEQVDQIKLALMYKLKKFEIETSLELNDNEKAGTLYAIAVSYSDIGQYEKAVNYFKQTYEIDKKSGDLSHMGHSLTQLSFNIHKLGDQDTAKRYALKAIDAFKASKSERNVAWAQHNLSLILTAQNKLKEALKLQTDVVNVANKAEGDYHLKNSSLLQLSRIHYLLDNTQQAKHLAKQVLKQAKKHDFNLTQIAVVKMLSELSAKEHNYITAYQWQKQLSELEKQYASTNLDKELAYVQNSLESLNKDILIKNSQLAHSSTQAKLTNSQNHALMILLALVLISMIFVIFFLRSHSNKTLLSQKNAYLDQILLQRNKLFSQIAHDLSTPITAAKLQLEAMQYNISPRDDENLERLDNKLGDINCLVNDLAGIALLEEATFKVALEKQCLTEFSAQLETELPMLITQHTFEYRFTNLINIDAVYIDPVRIRQVISNLLNNAIKYTHRPGTIAVKLNVTKKSFELIVEDSAPTISKQHLPHIFDHLYRAPNLATTNTSGHGIGLAIVKQIVALHKGDISAEQSSMGGVKITICLPHTP</sequence>
<dbReference type="SUPFAM" id="SSF47384">
    <property type="entry name" value="Homodimeric domain of signal transducing histidine kinase"/>
    <property type="match status" value="1"/>
</dbReference>
<keyword evidence="11" id="KW-1185">Reference proteome</keyword>
<proteinExistence type="predicted"/>
<dbReference type="SMART" id="SM00028">
    <property type="entry name" value="TPR"/>
    <property type="match status" value="4"/>
</dbReference>
<keyword evidence="5" id="KW-0418">Kinase</keyword>
<evidence type="ECO:0000256" key="3">
    <source>
        <dbReference type="ARBA" id="ARBA00022553"/>
    </source>
</evidence>
<name>A0ABR9EGJ3_9GAMM</name>
<comment type="caution">
    <text evidence="10">The sequence shown here is derived from an EMBL/GenBank/DDBJ whole genome shotgun (WGS) entry which is preliminary data.</text>
</comment>
<dbReference type="PANTHER" id="PTHR45453">
    <property type="entry name" value="PHOSPHATE REGULON SENSOR PROTEIN PHOR"/>
    <property type="match status" value="1"/>
</dbReference>
<evidence type="ECO:0000259" key="9">
    <source>
        <dbReference type="PROSITE" id="PS50109"/>
    </source>
</evidence>
<organism evidence="10 11">
    <name type="scientific">Pseudoalteromonas aurantia 208</name>
    <dbReference type="NCBI Taxonomy" id="1314867"/>
    <lineage>
        <taxon>Bacteria</taxon>
        <taxon>Pseudomonadati</taxon>
        <taxon>Pseudomonadota</taxon>
        <taxon>Gammaproteobacteria</taxon>
        <taxon>Alteromonadales</taxon>
        <taxon>Pseudoalteromonadaceae</taxon>
        <taxon>Pseudoalteromonas</taxon>
    </lineage>
</organism>
<dbReference type="InterPro" id="IPR036890">
    <property type="entry name" value="HATPase_C_sf"/>
</dbReference>
<dbReference type="PROSITE" id="PS50109">
    <property type="entry name" value="HIS_KIN"/>
    <property type="match status" value="1"/>
</dbReference>
<evidence type="ECO:0000256" key="7">
    <source>
        <dbReference type="PROSITE-ProRule" id="PRU00339"/>
    </source>
</evidence>
<dbReference type="EC" id="2.7.13.3" evidence="2"/>
<keyword evidence="8" id="KW-1133">Transmembrane helix</keyword>
<comment type="catalytic activity">
    <reaction evidence="1">
        <text>ATP + protein L-histidine = ADP + protein N-phospho-L-histidine.</text>
        <dbReference type="EC" id="2.7.13.3"/>
    </reaction>
</comment>
<accession>A0ABR9EGJ3</accession>